<keyword evidence="2" id="KW-1133">Transmembrane helix</keyword>
<sequence length="437" mass="49332">MRGSIQRVGLLVFLTAFTQQQNATSTEPPTTTTTPSLLPSTPILSSSTQPPTPTASPPLVCTISKSLCSYSLQIHPSTHIYIGVLILFLFVIGQTIHYFYLEELNAQMFEEIDETEADRSKQLAPEENEEEEKDRRERLAYGMHVGSYLVQTSKTPGGRVMTVLERRPRRFSFATAPPITPASRVSRPQTTMKEEQKEVYQLVVMVDKWGRGIELISLVNDVEVPTSKTTAEEKSRYAMELVLQHMEKMTEQKVFIHGVIDEKLSEEKHRLICGSENMEAEIFSEVRLELKLEMMAPEHLLMSVFTARVQPTIEQPNPIAMPTRGSEQTMLPNKDAPRNDKLPTPPRKTKAAKSDTSEEKKNMHSMKPKGRSIREVKKEKGKKSEVSKRSPPKTDTQPEKPAKEVKEKLANSKESLPSSAETLQKKKKKETTVSGRE</sequence>
<name>A0A8R1I499_CAEJA</name>
<proteinExistence type="predicted"/>
<keyword evidence="3" id="KW-0732">Signal</keyword>
<feature type="transmembrane region" description="Helical" evidence="2">
    <location>
        <begin position="80"/>
        <end position="101"/>
    </location>
</feature>
<feature type="signal peptide" evidence="3">
    <location>
        <begin position="1"/>
        <end position="25"/>
    </location>
</feature>
<dbReference type="PANTHER" id="PTHR31026:SF1">
    <property type="entry name" value="ENHANCER OF UNCOORDINATION"/>
    <property type="match status" value="1"/>
</dbReference>
<feature type="compositionally biased region" description="Basic and acidic residues" evidence="1">
    <location>
        <begin position="396"/>
        <end position="411"/>
    </location>
</feature>
<protein>
    <submittedName>
        <fullName evidence="4">Uncharacterized protein</fullName>
    </submittedName>
</protein>
<keyword evidence="2" id="KW-0472">Membrane</keyword>
<dbReference type="EnsemblMetazoa" id="CJA18850.1">
    <property type="protein sequence ID" value="CJA18850.1"/>
    <property type="gene ID" value="WBGene00138054"/>
</dbReference>
<dbReference type="GO" id="GO:0048846">
    <property type="term" value="P:axon extension involved in axon guidance"/>
    <property type="evidence" value="ECO:0007669"/>
    <property type="project" value="TreeGrafter"/>
</dbReference>
<dbReference type="Proteomes" id="UP000005237">
    <property type="component" value="Unassembled WGS sequence"/>
</dbReference>
<feature type="compositionally biased region" description="Basic and acidic residues" evidence="1">
    <location>
        <begin position="352"/>
        <end position="362"/>
    </location>
</feature>
<keyword evidence="2" id="KW-0812">Transmembrane</keyword>
<evidence type="ECO:0000256" key="2">
    <source>
        <dbReference type="SAM" id="Phobius"/>
    </source>
</evidence>
<feature type="compositionally biased region" description="Low complexity" evidence="1">
    <location>
        <begin position="24"/>
        <end position="49"/>
    </location>
</feature>
<organism evidence="4 5">
    <name type="scientific">Caenorhabditis japonica</name>
    <dbReference type="NCBI Taxonomy" id="281687"/>
    <lineage>
        <taxon>Eukaryota</taxon>
        <taxon>Metazoa</taxon>
        <taxon>Ecdysozoa</taxon>
        <taxon>Nematoda</taxon>
        <taxon>Chromadorea</taxon>
        <taxon>Rhabditida</taxon>
        <taxon>Rhabditina</taxon>
        <taxon>Rhabditomorpha</taxon>
        <taxon>Rhabditoidea</taxon>
        <taxon>Rhabditidae</taxon>
        <taxon>Peloderinae</taxon>
        <taxon>Caenorhabditis</taxon>
    </lineage>
</organism>
<evidence type="ECO:0000256" key="3">
    <source>
        <dbReference type="SAM" id="SignalP"/>
    </source>
</evidence>
<dbReference type="PANTHER" id="PTHR31026">
    <property type="entry name" value="ENHANCER OF UNCOORDINATION"/>
    <property type="match status" value="1"/>
</dbReference>
<reference evidence="5" key="1">
    <citation type="submission" date="2010-08" db="EMBL/GenBank/DDBJ databases">
        <authorList>
            <consortium name="Caenorhabditis japonica Sequencing Consortium"/>
            <person name="Wilson R.K."/>
        </authorList>
    </citation>
    <scope>NUCLEOTIDE SEQUENCE [LARGE SCALE GENOMIC DNA]</scope>
    <source>
        <strain evidence="5">DF5081</strain>
    </source>
</reference>
<feature type="region of interest" description="Disordered" evidence="1">
    <location>
        <begin position="315"/>
        <end position="437"/>
    </location>
</feature>
<evidence type="ECO:0000256" key="1">
    <source>
        <dbReference type="SAM" id="MobiDB-lite"/>
    </source>
</evidence>
<evidence type="ECO:0000313" key="5">
    <source>
        <dbReference type="Proteomes" id="UP000005237"/>
    </source>
</evidence>
<feature type="region of interest" description="Disordered" evidence="1">
    <location>
        <begin position="22"/>
        <end position="56"/>
    </location>
</feature>
<reference evidence="4" key="2">
    <citation type="submission" date="2022-06" db="UniProtKB">
        <authorList>
            <consortium name="EnsemblMetazoa"/>
        </authorList>
    </citation>
    <scope>IDENTIFICATION</scope>
    <source>
        <strain evidence="4">DF5081</strain>
    </source>
</reference>
<evidence type="ECO:0000313" key="4">
    <source>
        <dbReference type="EnsemblMetazoa" id="CJA18850.1"/>
    </source>
</evidence>
<dbReference type="OMA" id="HPSTHIY"/>
<keyword evidence="5" id="KW-1185">Reference proteome</keyword>
<feature type="chain" id="PRO_5035890109" evidence="3">
    <location>
        <begin position="26"/>
        <end position="437"/>
    </location>
</feature>
<feature type="compositionally biased region" description="Basic and acidic residues" evidence="1">
    <location>
        <begin position="372"/>
        <end position="388"/>
    </location>
</feature>
<accession>A0A8R1I499</accession>
<feature type="compositionally biased region" description="Polar residues" evidence="1">
    <location>
        <begin position="412"/>
        <end position="422"/>
    </location>
</feature>
<dbReference type="AlphaFoldDB" id="A0A8R1I499"/>
<dbReference type="GO" id="GO:0043025">
    <property type="term" value="C:neuronal cell body"/>
    <property type="evidence" value="ECO:0007669"/>
    <property type="project" value="TreeGrafter"/>
</dbReference>
<feature type="region of interest" description="Disordered" evidence="1">
    <location>
        <begin position="116"/>
        <end position="135"/>
    </location>
</feature>